<proteinExistence type="predicted"/>
<keyword evidence="2" id="KW-1185">Reference proteome</keyword>
<dbReference type="Proteomes" id="UP001064489">
    <property type="component" value="Chromosome 11"/>
</dbReference>
<dbReference type="EMBL" id="JAJSOW010000108">
    <property type="protein sequence ID" value="KAI9154593.1"/>
    <property type="molecule type" value="Genomic_DNA"/>
</dbReference>
<evidence type="ECO:0000313" key="2">
    <source>
        <dbReference type="Proteomes" id="UP001064489"/>
    </source>
</evidence>
<reference evidence="1" key="2">
    <citation type="submission" date="2023-02" db="EMBL/GenBank/DDBJ databases">
        <authorList>
            <person name="Swenson N.G."/>
            <person name="Wegrzyn J.L."/>
            <person name="Mcevoy S.L."/>
        </authorList>
    </citation>
    <scope>NUCLEOTIDE SEQUENCE</scope>
    <source>
        <strain evidence="1">91603</strain>
        <tissue evidence="1">Leaf</tissue>
    </source>
</reference>
<organism evidence="1 2">
    <name type="scientific">Acer negundo</name>
    <name type="common">Box elder</name>
    <dbReference type="NCBI Taxonomy" id="4023"/>
    <lineage>
        <taxon>Eukaryota</taxon>
        <taxon>Viridiplantae</taxon>
        <taxon>Streptophyta</taxon>
        <taxon>Embryophyta</taxon>
        <taxon>Tracheophyta</taxon>
        <taxon>Spermatophyta</taxon>
        <taxon>Magnoliopsida</taxon>
        <taxon>eudicotyledons</taxon>
        <taxon>Gunneridae</taxon>
        <taxon>Pentapetalae</taxon>
        <taxon>rosids</taxon>
        <taxon>malvids</taxon>
        <taxon>Sapindales</taxon>
        <taxon>Sapindaceae</taxon>
        <taxon>Hippocastanoideae</taxon>
        <taxon>Acereae</taxon>
        <taxon>Acer</taxon>
    </lineage>
</organism>
<dbReference type="AlphaFoldDB" id="A0AAD5NFU1"/>
<reference evidence="1" key="1">
    <citation type="journal article" date="2022" name="Plant J.">
        <title>Strategies of tolerance reflected in two North American maple genomes.</title>
        <authorList>
            <person name="McEvoy S.L."/>
            <person name="Sezen U.U."/>
            <person name="Trouern-Trend A."/>
            <person name="McMahon S.M."/>
            <person name="Schaberg P.G."/>
            <person name="Yang J."/>
            <person name="Wegrzyn J.L."/>
            <person name="Swenson N.G."/>
        </authorList>
    </citation>
    <scope>NUCLEOTIDE SEQUENCE</scope>
    <source>
        <strain evidence="1">91603</strain>
    </source>
</reference>
<accession>A0AAD5NFU1</accession>
<comment type="caution">
    <text evidence="1">The sequence shown here is derived from an EMBL/GenBank/DDBJ whole genome shotgun (WGS) entry which is preliminary data.</text>
</comment>
<evidence type="ECO:0000313" key="1">
    <source>
        <dbReference type="EMBL" id="KAI9154593.1"/>
    </source>
</evidence>
<sequence length="100" mass="11844">MIMVGNEGLFSTTITSWRGFSLNPWHRTLLHQESRLGDDHGRYTKERKRGKERTLSLFFLSIISWFSFKDKYCGSQKLEDTLRLRSMAIGFHLEVQYIQL</sequence>
<gene>
    <name evidence="1" type="ORF">LWI28_028530</name>
</gene>
<protein>
    <submittedName>
        <fullName evidence="1">Uncharacterized protein</fullName>
    </submittedName>
</protein>
<name>A0AAD5NFU1_ACENE</name>